<organism evidence="3 4">
    <name type="scientific">Protaetiibacter larvae</name>
    <dbReference type="NCBI Taxonomy" id="2592654"/>
    <lineage>
        <taxon>Bacteria</taxon>
        <taxon>Bacillati</taxon>
        <taxon>Actinomycetota</taxon>
        <taxon>Actinomycetes</taxon>
        <taxon>Micrococcales</taxon>
        <taxon>Microbacteriaceae</taxon>
        <taxon>Protaetiibacter</taxon>
    </lineage>
</organism>
<dbReference type="EMBL" id="CP043504">
    <property type="protein sequence ID" value="QEO09230.1"/>
    <property type="molecule type" value="Genomic_DNA"/>
</dbReference>
<sequence>MTATLTPPEVAETPQEQKSRGLALGRKPSASAVKLNLSGEPTVQLLPSTIRDRSLARSRVRTGVLLVILGVIVAAALVAVGTLRNTQAQDALNAANDDTTDLIGQQAQYADAVKINGLVEQIKELQKGATSTEIDWASLVRKLLAKLPAGAYILTIDAANVAPWEQMPTVGSSDEPQIATLSLSLSTLTIQDATAFSRSLSDLDGFAAATVAKVAVGTDGRVTTQLGLVLTTGAESGRFTDEAEDSDDASDAAAGETTDAAEDDSAATDGSEG</sequence>
<dbReference type="AlphaFoldDB" id="A0A5C1Y687"/>
<reference evidence="3 4" key="1">
    <citation type="submission" date="2019-09" db="EMBL/GenBank/DDBJ databases">
        <title>Genome sequencing of strain KACC 19322.</title>
        <authorList>
            <person name="Heo J."/>
            <person name="Kim S.-J."/>
            <person name="Kim J.-S."/>
            <person name="Hong S.-B."/>
            <person name="Kwon S.-W."/>
        </authorList>
    </citation>
    <scope>NUCLEOTIDE SEQUENCE [LARGE SCALE GENOMIC DNA]</scope>
    <source>
        <strain evidence="3 4">KACC 19322</strain>
    </source>
</reference>
<evidence type="ECO:0008006" key="5">
    <source>
        <dbReference type="Google" id="ProtNLM"/>
    </source>
</evidence>
<evidence type="ECO:0000313" key="3">
    <source>
        <dbReference type="EMBL" id="QEO09230.1"/>
    </source>
</evidence>
<dbReference type="KEGG" id="lyk:FLP23_03905"/>
<protein>
    <recommendedName>
        <fullName evidence="5">Fimbrial assembly protein</fullName>
    </recommendedName>
</protein>
<keyword evidence="2" id="KW-0812">Transmembrane</keyword>
<keyword evidence="4" id="KW-1185">Reference proteome</keyword>
<evidence type="ECO:0000313" key="4">
    <source>
        <dbReference type="Proteomes" id="UP000322159"/>
    </source>
</evidence>
<feature type="transmembrane region" description="Helical" evidence="2">
    <location>
        <begin position="63"/>
        <end position="83"/>
    </location>
</feature>
<feature type="region of interest" description="Disordered" evidence="1">
    <location>
        <begin position="235"/>
        <end position="273"/>
    </location>
</feature>
<evidence type="ECO:0000256" key="2">
    <source>
        <dbReference type="SAM" id="Phobius"/>
    </source>
</evidence>
<accession>A0A5C1Y687</accession>
<evidence type="ECO:0000256" key="1">
    <source>
        <dbReference type="SAM" id="MobiDB-lite"/>
    </source>
</evidence>
<name>A0A5C1Y687_9MICO</name>
<proteinExistence type="predicted"/>
<gene>
    <name evidence="3" type="ORF">FLP23_03905</name>
</gene>
<feature type="compositionally biased region" description="Acidic residues" evidence="1">
    <location>
        <begin position="259"/>
        <end position="273"/>
    </location>
</feature>
<keyword evidence="2" id="KW-1133">Transmembrane helix</keyword>
<dbReference type="Proteomes" id="UP000322159">
    <property type="component" value="Chromosome"/>
</dbReference>
<dbReference type="RefSeq" id="WP_149324660.1">
    <property type="nucleotide sequence ID" value="NZ_CP043504.1"/>
</dbReference>
<feature type="region of interest" description="Disordered" evidence="1">
    <location>
        <begin position="1"/>
        <end position="25"/>
    </location>
</feature>
<keyword evidence="2" id="KW-0472">Membrane</keyword>